<dbReference type="Pfam" id="PF24173">
    <property type="entry name" value="TPR_TTI1_N"/>
    <property type="match status" value="1"/>
</dbReference>
<evidence type="ECO:0000256" key="1">
    <source>
        <dbReference type="SAM" id="MobiDB-lite"/>
    </source>
</evidence>
<dbReference type="AlphaFoldDB" id="A0A6A5WQH0"/>
<evidence type="ECO:0000259" key="3">
    <source>
        <dbReference type="Pfam" id="PF24181"/>
    </source>
</evidence>
<dbReference type="SUPFAM" id="SSF48371">
    <property type="entry name" value="ARM repeat"/>
    <property type="match status" value="2"/>
</dbReference>
<dbReference type="Gene3D" id="1.25.10.10">
    <property type="entry name" value="Leucine-rich Repeat Variant"/>
    <property type="match status" value="1"/>
</dbReference>
<name>A0A6A5WQH0_9PLEO</name>
<dbReference type="PANTHER" id="PTHR18460:SF3">
    <property type="entry name" value="TELO2-INTERACTING PROTEIN 1 HOMOLOG"/>
    <property type="match status" value="1"/>
</dbReference>
<dbReference type="InterPro" id="IPR052587">
    <property type="entry name" value="TELO2-interacting_protein_1"/>
</dbReference>
<dbReference type="Pfam" id="PF21547">
    <property type="entry name" value="TTI1"/>
    <property type="match status" value="1"/>
</dbReference>
<dbReference type="InterPro" id="IPR011989">
    <property type="entry name" value="ARM-like"/>
</dbReference>
<gene>
    <name evidence="4" type="ORF">P154DRAFT_552803</name>
</gene>
<dbReference type="EMBL" id="ML977574">
    <property type="protein sequence ID" value="KAF2003164.1"/>
    <property type="molecule type" value="Genomic_DNA"/>
</dbReference>
<organism evidence="4 5">
    <name type="scientific">Amniculicola lignicola CBS 123094</name>
    <dbReference type="NCBI Taxonomy" id="1392246"/>
    <lineage>
        <taxon>Eukaryota</taxon>
        <taxon>Fungi</taxon>
        <taxon>Dikarya</taxon>
        <taxon>Ascomycota</taxon>
        <taxon>Pezizomycotina</taxon>
        <taxon>Dothideomycetes</taxon>
        <taxon>Pleosporomycetidae</taxon>
        <taxon>Pleosporales</taxon>
        <taxon>Amniculicolaceae</taxon>
        <taxon>Amniculicola</taxon>
    </lineage>
</organism>
<dbReference type="GO" id="GO:0005737">
    <property type="term" value="C:cytoplasm"/>
    <property type="evidence" value="ECO:0007669"/>
    <property type="project" value="TreeGrafter"/>
</dbReference>
<feature type="domain" description="TTI1 N-terminal TPR" evidence="2">
    <location>
        <begin position="7"/>
        <end position="338"/>
    </location>
</feature>
<protein>
    <submittedName>
        <fullName evidence="4">ARM repeat-containing protein</fullName>
    </submittedName>
</protein>
<evidence type="ECO:0000313" key="5">
    <source>
        <dbReference type="Proteomes" id="UP000799779"/>
    </source>
</evidence>
<feature type="compositionally biased region" description="Basic and acidic residues" evidence="1">
    <location>
        <begin position="769"/>
        <end position="778"/>
    </location>
</feature>
<dbReference type="InterPro" id="IPR016024">
    <property type="entry name" value="ARM-type_fold"/>
</dbReference>
<feature type="domain" description="TTI1 C-terminal TPR" evidence="3">
    <location>
        <begin position="774"/>
        <end position="898"/>
    </location>
</feature>
<dbReference type="InterPro" id="IPR057567">
    <property type="entry name" value="TPR_TTI1_C"/>
</dbReference>
<accession>A0A6A5WQH0</accession>
<dbReference type="PANTHER" id="PTHR18460">
    <property type="entry name" value="TEL2 INTERACTING PROTEIN 1 TTI1 FAMILY MEMBER"/>
    <property type="match status" value="1"/>
</dbReference>
<feature type="compositionally biased region" description="Acidic residues" evidence="1">
    <location>
        <begin position="779"/>
        <end position="790"/>
    </location>
</feature>
<reference evidence="4" key="1">
    <citation type="journal article" date="2020" name="Stud. Mycol.">
        <title>101 Dothideomycetes genomes: a test case for predicting lifestyles and emergence of pathogens.</title>
        <authorList>
            <person name="Haridas S."/>
            <person name="Albert R."/>
            <person name="Binder M."/>
            <person name="Bloem J."/>
            <person name="Labutti K."/>
            <person name="Salamov A."/>
            <person name="Andreopoulos B."/>
            <person name="Baker S."/>
            <person name="Barry K."/>
            <person name="Bills G."/>
            <person name="Bluhm B."/>
            <person name="Cannon C."/>
            <person name="Castanera R."/>
            <person name="Culley D."/>
            <person name="Daum C."/>
            <person name="Ezra D."/>
            <person name="Gonzalez J."/>
            <person name="Henrissat B."/>
            <person name="Kuo A."/>
            <person name="Liang C."/>
            <person name="Lipzen A."/>
            <person name="Lutzoni F."/>
            <person name="Magnuson J."/>
            <person name="Mondo S."/>
            <person name="Nolan M."/>
            <person name="Ohm R."/>
            <person name="Pangilinan J."/>
            <person name="Park H.-J."/>
            <person name="Ramirez L."/>
            <person name="Alfaro M."/>
            <person name="Sun H."/>
            <person name="Tritt A."/>
            <person name="Yoshinaga Y."/>
            <person name="Zwiers L.-H."/>
            <person name="Turgeon B."/>
            <person name="Goodwin S."/>
            <person name="Spatafora J."/>
            <person name="Crous P."/>
            <person name="Grigoriev I."/>
        </authorList>
    </citation>
    <scope>NUCLEOTIDE SEQUENCE</scope>
    <source>
        <strain evidence="4">CBS 123094</strain>
    </source>
</reference>
<evidence type="ECO:0000313" key="4">
    <source>
        <dbReference type="EMBL" id="KAF2003164.1"/>
    </source>
</evidence>
<dbReference type="InterPro" id="IPR049362">
    <property type="entry name" value="TTI1_rpt"/>
</dbReference>
<keyword evidence="5" id="KW-1185">Reference proteome</keyword>
<sequence>MEKLQTFQRLKSPCVNLIQAVSNLTKEARSKKAIVRALEDLLKTLQDVTSRPDSLDSKSAEFVFVPLSHVLRASGLVPVRALELCLECISILLRTGWKGKVSPQLSGQLLILFTFLANPSSAENGIPATSEELQMRAFMCMAQLLDEISATPKGRISLTESNNIPALGKAVLVMVDSVTDVSSTQVKTQALTAVKALCSGMDDLDALASFLPRMISSLTKILTPSSSNRANFRLLELGLDTMSLLVSRILSDSATKDLPTAGTQKETSGKVVRTASWLQATAAQVKIALANVLKLRNHDKREVRQALLRLCLRVVQGCRNSLADCISMTIETLVTLAGRSGEQDTIESELKALLISESTLSGLLRESLHGWVISLPRLMQSKDDAGRRQIIHQISITLRLLDGEHTDLSMIDDLLAGNLRDSVSRVLSDSKNLNSLVTQPSTAMLHTEMVLGSSRSTTFHILRLPLKSQDDMMEEFGTLLNQLAQSKSSQKVVQDLIITIDSGSPEARLASYWLSVNLLKSMTTHNVAIEDFLDLGTLGLQAELQDELYAISLAKLAQSDFETDSHWHFQALALEVVALQASKYKQDFQVELIEALYPVIHLLGDPNSALRNHAITCLNIIAESCGYANASELVVANVDYIVNAVGLKLNYHDISPQAPQVLLMMMRLCGPRLLPYMDDLIGSMFSALERYHGYPKLVELLFSVLKGMAEEGVKEPLLMITASDDTLHQKLQSRPTTISDVVNMLNTLKREAEKPDAEHIDIGSFPKRPWKDTTKDKPENEEDSDEEAEDTDQRPAEPTTEVSPPVPKTFNVLLKISQLTQHYLTSSSPSLRTSLLSLLHTTIPALAKHEDSFLPLINTLWPVLLPRLEDPEAFVVANALDTVALMCTYAGNFMKSRIEGMWVDLKSIHRRTTTKGVSGRPHNGKMGSGGLNFMQTSEKGIMGAIKEDGVILRPEMYHEAPSKMIWDALVRLLTVVSGHVLVRDEYFDSMLDMLDPVLGQAHVRQALERRNPDAVWLHMIKKDDGELDKMKESLEKLRGQEKVLGQVSSGRVGWNFARLPVPLIEVKSG</sequence>
<dbReference type="OrthoDB" id="49511at2759"/>
<proteinExistence type="predicted"/>
<dbReference type="InterPro" id="IPR057566">
    <property type="entry name" value="TPR_TTI1_N"/>
</dbReference>
<feature type="compositionally biased region" description="Basic and acidic residues" evidence="1">
    <location>
        <begin position="752"/>
        <end position="761"/>
    </location>
</feature>
<evidence type="ECO:0000259" key="2">
    <source>
        <dbReference type="Pfam" id="PF24173"/>
    </source>
</evidence>
<dbReference type="Pfam" id="PF24181">
    <property type="entry name" value="TPR_TTI1_C"/>
    <property type="match status" value="1"/>
</dbReference>
<dbReference type="Proteomes" id="UP000799779">
    <property type="component" value="Unassembled WGS sequence"/>
</dbReference>
<feature type="region of interest" description="Disordered" evidence="1">
    <location>
        <begin position="752"/>
        <end position="806"/>
    </location>
</feature>